<evidence type="ECO:0000313" key="1">
    <source>
        <dbReference type="EMBL" id="EFJ49758.1"/>
    </source>
</evidence>
<evidence type="ECO:0000313" key="2">
    <source>
        <dbReference type="Proteomes" id="UP000001058"/>
    </source>
</evidence>
<dbReference type="PANTHER" id="PTHR12486:SF4">
    <property type="entry name" value="APRATAXIN"/>
    <property type="match status" value="1"/>
</dbReference>
<dbReference type="GO" id="GO:0000012">
    <property type="term" value="P:single strand break repair"/>
    <property type="evidence" value="ECO:0007669"/>
    <property type="project" value="TreeGrafter"/>
</dbReference>
<dbReference type="OrthoDB" id="3512845at2759"/>
<dbReference type="STRING" id="3068.D8TS37"/>
<dbReference type="Proteomes" id="UP000001058">
    <property type="component" value="Unassembled WGS sequence"/>
</dbReference>
<organism evidence="2">
    <name type="scientific">Volvox carteri f. nagariensis</name>
    <dbReference type="NCBI Taxonomy" id="3068"/>
    <lineage>
        <taxon>Eukaryota</taxon>
        <taxon>Viridiplantae</taxon>
        <taxon>Chlorophyta</taxon>
        <taxon>core chlorophytes</taxon>
        <taxon>Chlorophyceae</taxon>
        <taxon>CS clade</taxon>
        <taxon>Chlamydomonadales</taxon>
        <taxon>Volvocaceae</taxon>
        <taxon>Volvox</taxon>
    </lineage>
</organism>
<dbReference type="GO" id="GO:0030983">
    <property type="term" value="F:mismatched DNA binding"/>
    <property type="evidence" value="ECO:0007669"/>
    <property type="project" value="TreeGrafter"/>
</dbReference>
<dbReference type="GO" id="GO:0003725">
    <property type="term" value="F:double-stranded RNA binding"/>
    <property type="evidence" value="ECO:0007669"/>
    <property type="project" value="TreeGrafter"/>
</dbReference>
<dbReference type="KEGG" id="vcn:VOLCADRAFT_59035"/>
<reference evidence="1 2" key="1">
    <citation type="journal article" date="2010" name="Science">
        <title>Genomic analysis of organismal complexity in the multicellular green alga Volvox carteri.</title>
        <authorList>
            <person name="Prochnik S.E."/>
            <person name="Umen J."/>
            <person name="Nedelcu A.M."/>
            <person name="Hallmann A."/>
            <person name="Miller S.M."/>
            <person name="Nishii I."/>
            <person name="Ferris P."/>
            <person name="Kuo A."/>
            <person name="Mitros T."/>
            <person name="Fritz-Laylin L.K."/>
            <person name="Hellsten U."/>
            <person name="Chapman J."/>
            <person name="Simakov O."/>
            <person name="Rensing S.A."/>
            <person name="Terry A."/>
            <person name="Pangilinan J."/>
            <person name="Kapitonov V."/>
            <person name="Jurka J."/>
            <person name="Salamov A."/>
            <person name="Shapiro H."/>
            <person name="Schmutz J."/>
            <person name="Grimwood J."/>
            <person name="Lindquist E."/>
            <person name="Lucas S."/>
            <person name="Grigoriev I.V."/>
            <person name="Schmitt R."/>
            <person name="Kirk D."/>
            <person name="Rokhsar D.S."/>
        </authorList>
    </citation>
    <scope>NUCLEOTIDE SEQUENCE [LARGE SCALE GENOMIC DNA]</scope>
    <source>
        <strain evidence="2">f. Nagariensis / Eve</strain>
    </source>
</reference>
<dbReference type="eggNOG" id="KOG0562">
    <property type="taxonomic scope" value="Eukaryota"/>
</dbReference>
<proteinExistence type="predicted"/>
<dbReference type="GO" id="GO:0003697">
    <property type="term" value="F:single-stranded DNA binding"/>
    <property type="evidence" value="ECO:0007669"/>
    <property type="project" value="TreeGrafter"/>
</dbReference>
<keyword evidence="2" id="KW-1185">Reference proteome</keyword>
<dbReference type="GeneID" id="9616084"/>
<dbReference type="GO" id="GO:1990165">
    <property type="term" value="F:single-strand break-containing DNA binding"/>
    <property type="evidence" value="ECO:0007669"/>
    <property type="project" value="TreeGrafter"/>
</dbReference>
<dbReference type="AlphaFoldDB" id="D8TS37"/>
<dbReference type="RefSeq" id="XP_002949265.1">
    <property type="nucleotide sequence ID" value="XM_002949219.1"/>
</dbReference>
<protein>
    <submittedName>
        <fullName evidence="1">Uncharacterized protein</fullName>
    </submittedName>
</protein>
<dbReference type="PANTHER" id="PTHR12486">
    <property type="entry name" value="APRATAXIN-RELATED"/>
    <property type="match status" value="1"/>
</dbReference>
<dbReference type="EMBL" id="GL378334">
    <property type="protein sequence ID" value="EFJ49758.1"/>
    <property type="molecule type" value="Genomic_DNA"/>
</dbReference>
<sequence length="60" mass="6964">MAFKLGVHAVPSMCQVQLHVVSQDFDSAPLKNKKRWNSFNTAAFLHLSFWIRCCERARLE</sequence>
<dbReference type="SUPFAM" id="SSF54197">
    <property type="entry name" value="HIT-like"/>
    <property type="match status" value="1"/>
</dbReference>
<dbReference type="InterPro" id="IPR036265">
    <property type="entry name" value="HIT-like_sf"/>
</dbReference>
<dbReference type="GO" id="GO:0033699">
    <property type="term" value="F:DNA 5'-adenosine monophosphate hydrolase activity"/>
    <property type="evidence" value="ECO:0007669"/>
    <property type="project" value="TreeGrafter"/>
</dbReference>
<dbReference type="InParanoid" id="D8TS37"/>
<dbReference type="Gene3D" id="3.30.428.10">
    <property type="entry name" value="HIT-like"/>
    <property type="match status" value="1"/>
</dbReference>
<gene>
    <name evidence="1" type="ORF">VOLCADRAFT_59035</name>
</gene>
<accession>D8TS37</accession>
<dbReference type="GO" id="GO:0005634">
    <property type="term" value="C:nucleus"/>
    <property type="evidence" value="ECO:0007669"/>
    <property type="project" value="TreeGrafter"/>
</dbReference>
<name>D8TS37_VOLCA</name>